<comment type="caution">
    <text evidence="1">The sequence shown here is derived from an EMBL/GenBank/DDBJ whole genome shotgun (WGS) entry which is preliminary data.</text>
</comment>
<dbReference type="EMBL" id="MGHF01000037">
    <property type="protein sequence ID" value="OGM61515.1"/>
    <property type="molecule type" value="Genomic_DNA"/>
</dbReference>
<name>A0A1F8BDQ7_9BACT</name>
<protein>
    <recommendedName>
        <fullName evidence="3">Nucleotide pyrophosphohydrolase</fullName>
    </recommendedName>
</protein>
<dbReference type="Proteomes" id="UP000177082">
    <property type="component" value="Unassembled WGS sequence"/>
</dbReference>
<evidence type="ECO:0000313" key="1">
    <source>
        <dbReference type="EMBL" id="OGM61515.1"/>
    </source>
</evidence>
<dbReference type="AlphaFoldDB" id="A0A1F8BDQ7"/>
<dbReference type="PANTHER" id="PTHR46523:SF1">
    <property type="entry name" value="DCTP PYROPHOSPHATASE 1"/>
    <property type="match status" value="1"/>
</dbReference>
<gene>
    <name evidence="1" type="ORF">A2961_04170</name>
</gene>
<dbReference type="PANTHER" id="PTHR46523">
    <property type="entry name" value="DCTP PYROPHOSPHATASE 1"/>
    <property type="match status" value="1"/>
</dbReference>
<evidence type="ECO:0000313" key="2">
    <source>
        <dbReference type="Proteomes" id="UP000177082"/>
    </source>
</evidence>
<dbReference type="SUPFAM" id="SSF101386">
    <property type="entry name" value="all-alpha NTP pyrophosphatases"/>
    <property type="match status" value="1"/>
</dbReference>
<dbReference type="Gene3D" id="1.10.287.1080">
    <property type="entry name" value="MazG-like"/>
    <property type="match status" value="1"/>
</dbReference>
<dbReference type="CDD" id="cd11537">
    <property type="entry name" value="NTP-PPase_RS21-C6_like"/>
    <property type="match status" value="1"/>
</dbReference>
<dbReference type="InterPro" id="IPR025984">
    <property type="entry name" value="DCTPP"/>
</dbReference>
<dbReference type="STRING" id="1802519.A2961_04170"/>
<dbReference type="GO" id="GO:0009143">
    <property type="term" value="P:nucleoside triphosphate catabolic process"/>
    <property type="evidence" value="ECO:0007669"/>
    <property type="project" value="InterPro"/>
</dbReference>
<reference evidence="1 2" key="1">
    <citation type="journal article" date="2016" name="Nat. Commun.">
        <title>Thousands of microbial genomes shed light on interconnected biogeochemical processes in an aquifer system.</title>
        <authorList>
            <person name="Anantharaman K."/>
            <person name="Brown C.T."/>
            <person name="Hug L.A."/>
            <person name="Sharon I."/>
            <person name="Castelle C.J."/>
            <person name="Probst A.J."/>
            <person name="Thomas B.C."/>
            <person name="Singh A."/>
            <person name="Wilkins M.J."/>
            <person name="Karaoz U."/>
            <person name="Brodie E.L."/>
            <person name="Williams K.H."/>
            <person name="Hubbard S.S."/>
            <person name="Banfield J.F."/>
        </authorList>
    </citation>
    <scope>NUCLEOTIDE SEQUENCE [LARGE SCALE GENOMIC DNA]</scope>
</reference>
<organism evidence="1 2">
    <name type="scientific">Candidatus Woesebacteria bacterium RIFCSPLOWO2_01_FULL_39_21</name>
    <dbReference type="NCBI Taxonomy" id="1802519"/>
    <lineage>
        <taxon>Bacteria</taxon>
        <taxon>Candidatus Woeseibacteriota</taxon>
    </lineage>
</organism>
<evidence type="ECO:0008006" key="3">
    <source>
        <dbReference type="Google" id="ProtNLM"/>
    </source>
</evidence>
<accession>A0A1F8BDQ7</accession>
<dbReference type="GO" id="GO:0047429">
    <property type="term" value="F:nucleoside triphosphate diphosphatase activity"/>
    <property type="evidence" value="ECO:0007669"/>
    <property type="project" value="InterPro"/>
</dbReference>
<dbReference type="InterPro" id="IPR052555">
    <property type="entry name" value="dCTP_Pyrophosphatase"/>
</dbReference>
<proteinExistence type="predicted"/>
<sequence>MEEDTKKIIKFQKQRDWKQFHTPKNLAISLSLEANEVLEIFQWTKDNQLPSDKKLMLEEEIADVYYYLLLLPHTPTHYTFISIDLHKKLVYL</sequence>